<evidence type="ECO:0000313" key="2">
    <source>
        <dbReference type="Proteomes" id="UP000076925"/>
    </source>
</evidence>
<sequence length="149" mass="17343">MDLNEVKLSQCEELIIGKWQVLWKEPIDTNSEHGDVYLEYCSDGVVRYVLYKYDLTHTILLTLLTSELGGSGLSIPKILLYQYIPAFSIEGKAVDVKDLSSEQWWRSWQQAVERIKKYYSSSPKVQKQKLELQFKIAILMRHPPGWGYV</sequence>
<gene>
    <name evidence="1" type="ORF">WA1_50580</name>
</gene>
<name>A0A139WQH3_9CYAN</name>
<protein>
    <submittedName>
        <fullName evidence="1">Uncharacterized protein</fullName>
    </submittedName>
</protein>
<organism evidence="1 2">
    <name type="scientific">Scytonema hofmannii PCC 7110</name>
    <dbReference type="NCBI Taxonomy" id="128403"/>
    <lineage>
        <taxon>Bacteria</taxon>
        <taxon>Bacillati</taxon>
        <taxon>Cyanobacteriota</taxon>
        <taxon>Cyanophyceae</taxon>
        <taxon>Nostocales</taxon>
        <taxon>Scytonemataceae</taxon>
        <taxon>Scytonema</taxon>
    </lineage>
</organism>
<accession>A0A139WQH3</accession>
<keyword evidence="2" id="KW-1185">Reference proteome</keyword>
<dbReference type="AlphaFoldDB" id="A0A139WQH3"/>
<comment type="caution">
    <text evidence="1">The sequence shown here is derived from an EMBL/GenBank/DDBJ whole genome shotgun (WGS) entry which is preliminary data.</text>
</comment>
<dbReference type="RefSeq" id="WP_017749985.1">
    <property type="nucleotide sequence ID" value="NZ_KQ976356.1"/>
</dbReference>
<evidence type="ECO:0000313" key="1">
    <source>
        <dbReference type="EMBL" id="KYC34665.1"/>
    </source>
</evidence>
<dbReference type="EMBL" id="ANNX02000077">
    <property type="protein sequence ID" value="KYC34665.1"/>
    <property type="molecule type" value="Genomic_DNA"/>
</dbReference>
<reference evidence="1 2" key="1">
    <citation type="journal article" date="2013" name="Genome Biol. Evol.">
        <title>Genomes of Stigonematalean cyanobacteria (subsection V) and the evolution of oxygenic photosynthesis from prokaryotes to plastids.</title>
        <authorList>
            <person name="Dagan T."/>
            <person name="Roettger M."/>
            <person name="Stucken K."/>
            <person name="Landan G."/>
            <person name="Koch R."/>
            <person name="Major P."/>
            <person name="Gould S.B."/>
            <person name="Goremykin V.V."/>
            <person name="Rippka R."/>
            <person name="Tandeau de Marsac N."/>
            <person name="Gugger M."/>
            <person name="Lockhart P.J."/>
            <person name="Allen J.F."/>
            <person name="Brune I."/>
            <person name="Maus I."/>
            <person name="Puhler A."/>
            <person name="Martin W.F."/>
        </authorList>
    </citation>
    <scope>NUCLEOTIDE SEQUENCE [LARGE SCALE GENOMIC DNA]</scope>
    <source>
        <strain evidence="1 2">PCC 7110</strain>
    </source>
</reference>
<dbReference type="STRING" id="128403.WA1_50580"/>
<dbReference type="Proteomes" id="UP000076925">
    <property type="component" value="Unassembled WGS sequence"/>
</dbReference>
<proteinExistence type="predicted"/>